<feature type="compositionally biased region" description="Polar residues" evidence="1">
    <location>
        <begin position="727"/>
        <end position="747"/>
    </location>
</feature>
<feature type="region of interest" description="Disordered" evidence="1">
    <location>
        <begin position="463"/>
        <end position="494"/>
    </location>
</feature>
<feature type="region of interest" description="Disordered" evidence="1">
    <location>
        <begin position="2648"/>
        <end position="2735"/>
    </location>
</feature>
<protein>
    <recommendedName>
        <fullName evidence="4">Protein JBTS17</fullName>
    </recommendedName>
</protein>
<feature type="region of interest" description="Disordered" evidence="1">
    <location>
        <begin position="1592"/>
        <end position="1619"/>
    </location>
</feature>
<feature type="region of interest" description="Disordered" evidence="1">
    <location>
        <begin position="1544"/>
        <end position="1569"/>
    </location>
</feature>
<feature type="compositionally biased region" description="Basic and acidic residues" evidence="1">
    <location>
        <begin position="2835"/>
        <end position="2853"/>
    </location>
</feature>
<feature type="region of interest" description="Disordered" evidence="1">
    <location>
        <begin position="723"/>
        <end position="747"/>
    </location>
</feature>
<dbReference type="Proteomes" id="UP000242188">
    <property type="component" value="Unassembled WGS sequence"/>
</dbReference>
<feature type="region of interest" description="Disordered" evidence="1">
    <location>
        <begin position="1948"/>
        <end position="1999"/>
    </location>
</feature>
<dbReference type="InterPro" id="IPR028236">
    <property type="entry name" value="CPLANE1"/>
</dbReference>
<dbReference type="PANTHER" id="PTHR14492:SF4">
    <property type="entry name" value="CILIOGENESIS AND PLANAR POLARITY EFFECTOR 1"/>
    <property type="match status" value="1"/>
</dbReference>
<dbReference type="OrthoDB" id="5974632at2759"/>
<feature type="compositionally biased region" description="Polar residues" evidence="1">
    <location>
        <begin position="1719"/>
        <end position="1728"/>
    </location>
</feature>
<comment type="caution">
    <text evidence="2">The sequence shown here is derived from an EMBL/GenBank/DDBJ whole genome shotgun (WGS) entry which is preliminary data.</text>
</comment>
<feature type="compositionally biased region" description="Polar residues" evidence="1">
    <location>
        <begin position="2027"/>
        <end position="2045"/>
    </location>
</feature>
<feature type="region of interest" description="Disordered" evidence="1">
    <location>
        <begin position="2262"/>
        <end position="2359"/>
    </location>
</feature>
<reference evidence="2 3" key="1">
    <citation type="journal article" date="2017" name="Nat. Ecol. Evol.">
        <title>Scallop genome provides insights into evolution of bilaterian karyotype and development.</title>
        <authorList>
            <person name="Wang S."/>
            <person name="Zhang J."/>
            <person name="Jiao W."/>
            <person name="Li J."/>
            <person name="Xun X."/>
            <person name="Sun Y."/>
            <person name="Guo X."/>
            <person name="Huan P."/>
            <person name="Dong B."/>
            <person name="Zhang L."/>
            <person name="Hu X."/>
            <person name="Sun X."/>
            <person name="Wang J."/>
            <person name="Zhao C."/>
            <person name="Wang Y."/>
            <person name="Wang D."/>
            <person name="Huang X."/>
            <person name="Wang R."/>
            <person name="Lv J."/>
            <person name="Li Y."/>
            <person name="Zhang Z."/>
            <person name="Liu B."/>
            <person name="Lu W."/>
            <person name="Hui Y."/>
            <person name="Liang J."/>
            <person name="Zhou Z."/>
            <person name="Hou R."/>
            <person name="Li X."/>
            <person name="Liu Y."/>
            <person name="Li H."/>
            <person name="Ning X."/>
            <person name="Lin Y."/>
            <person name="Zhao L."/>
            <person name="Xing Q."/>
            <person name="Dou J."/>
            <person name="Li Y."/>
            <person name="Mao J."/>
            <person name="Guo H."/>
            <person name="Dou H."/>
            <person name="Li T."/>
            <person name="Mu C."/>
            <person name="Jiang W."/>
            <person name="Fu Q."/>
            <person name="Fu X."/>
            <person name="Miao Y."/>
            <person name="Liu J."/>
            <person name="Yu Q."/>
            <person name="Li R."/>
            <person name="Liao H."/>
            <person name="Li X."/>
            <person name="Kong Y."/>
            <person name="Jiang Z."/>
            <person name="Chourrout D."/>
            <person name="Li R."/>
            <person name="Bao Z."/>
        </authorList>
    </citation>
    <scope>NUCLEOTIDE SEQUENCE [LARGE SCALE GENOMIC DNA]</scope>
    <source>
        <strain evidence="2 3">PY_sf001</strain>
    </source>
</reference>
<feature type="region of interest" description="Disordered" evidence="1">
    <location>
        <begin position="1716"/>
        <end position="1736"/>
    </location>
</feature>
<feature type="compositionally biased region" description="Low complexity" evidence="1">
    <location>
        <begin position="2665"/>
        <end position="2680"/>
    </location>
</feature>
<feature type="region of interest" description="Disordered" evidence="1">
    <location>
        <begin position="3264"/>
        <end position="3291"/>
    </location>
</feature>
<sequence>MDIKLEVLASSSIKRNKPWPKIQWVGQEHESLFMIDNEFHRISVLYVPSGKTKKKVPRLTALVDSTICVGTTRDGAYLIGLTHHGDIFFWHKDRDVLKTVRGLAGIVSSEELQQEPCRLFASADCQYFLLVIGTHNFFVWKTEQSEDILESKLPEVQGSWNKVAIPNNINIPVSCQDCAECSIDAVFFNHESLGNCCQMSVVYNIEQSLCVISLLLRFGTNAEFYSSKVAPFQVEWTVIQYPFKHIHPSYEPIQSKGAYVNCYANNGQVVAVAANQNTPGHSSMLFVSPLTDTVMVSEMKGCGVRDRYSKMGSMYWLREMTWTCDDLFLACIMNSGAVCLLSRLGEPMYIRTFGQSVELGPANFLPLHPCQYISKIDDHRSSPIHQPNMNEDPMRQRFSVSSHSSLPIILFSDGFMVTIAQTPTDMTCLTLMRDFVLFSSKHLKDMAQHENLDLTLADAYGMPSSREEKSARSVRDRKKKIQFESPDGNLNTTQESETSFLDDQQDMFQGLTAGKIAFAETELPVIHPTDLSGLDQLSTMSKQLDIAENCLFSAWKLAVSYYEPWTADAESVAKIICKNLTKLFAVLLECPGVDKVLMEYRKVSPSAQNPRLSSLINMYRKCMELLRFDIINQRLMPVTLRFSHHTLNLVLNSGELQKTDPRLKTLSGCYALMKFSETILNRVYVWVPKDVVYSGLPPESRNEQKHIYEPAILVKSQLSPRSAAKEITTSSQSENRGVALDQQSQLPSRSNHVNAASVFSELSRGLCASWKLLFKAMKQHQTQLQGMDGQQKQAEQLGGLIYTIQQTIQEVEGEVVKPPSPRVNQGDKLSMDGEHTMAIEAWIAQLSNTSDRPEDVQQMSRLLHSVLYTYIIKGQLARALDFVDSLVIQAKVSTAVSEQEDRSLMMTIVTHSLKKSLDKNQVVPCIRNRCIRQLVQTLARFMAAYFSNQTVYVFPPHNPQSLPVIHMGPVQLSNRILPKYHEDITNLVRREGLGQMWTTERVLEYLLLSGLVCEAVWFAYKMGDWKAAFLLSVACTSHQIVAPRLYKKKKRPLMLPDELSPTAILRGKLEALIHLDKRKAGATVKREEKRDFIPIDNETNLVQLSRTVEDILTAGIISNVEIVPWLLSSLVDRLKHVVSNFSPLVPKDFYLPAPPVYCPQPTEADKETGGSQEAQREKRLRFQISSLVQLILVIMEASHISLPAARWYIQELTKAQSKAQQFKATTEGPCLELPEVLEKYKQKKSGFSKMQKERSVRQVVNSFRDFCTILWLLHARDRMSKILRQREERMNDVKYEDYMRESWESKEGEVWVKECFSNLQWAVHMATFSRFLPDEGCVYKIILSLLLELPPNEDTADILAEFFYDPDNLDAEVQEKLDKLLAVWQGVFIEPEDDGKSARPDTSFDNNDDDNEGRKSVTFLQVSPRGKILSVYYFKQCEVVMKVLKKRAKVFGRFEEFVYDRSGKINKTDSLKGNGHKSKNGFHIGCRPFETKTSYLEFLDSFFDISFTKILDTDTDQHKSLPLLLPFSEEICARQFRDMDEKSGTTMRSRQCLVPMTPPHRPVKRTQSESVLQYKGAKINTGFYRSVSAVETNTGADNSSEPPSSRRQSSPHGRGNMTGLASKFAQSEDALYKDSAAQEDSGGFLDVDFGTKYHHVQHLLDWLSQWGNKNHSLGLNWKREKDLEFRPTMKIIVPPTLVVLALWLVENKYTPSKKLIKSGHSSEGQNLSVIEEDTTRTNRTELEEAVIHQTQVKQVEALTGSRRSSQDKRSPNRQELGMSSSMRSFSSHHTENEYDLETEEVHTAYERVLDEDTKEESSSLEVSSLGTDEYEPEMRQTLSIIRGAKTSPQRSRRSLRHTSPDHNLSYLNRINNFQSPDRHNQQSPNTSTPKSQRSMHRTGSPRTRSSRGRNQGELGGDLASQLQGIVRSELRRIMEVQHTNMMAMMGALDDQDNSQPPPLRRYPRRPHSQSPSRGEGRMTENRGTSPMRGSRGNSLDRSTMRLEELDHSGRSRSAKKGSVGGALTELKNLQGSANRSRALSGSRSPPKSRLGGPDRKTEVKENINVQHSQQLSNEPIHFIPKFLRIPAERDMNEDQVKLPRIPSQAWREKDDEYADKPAENISIPLLNVYGAHVPSRLFPGVNKFPGNQIPQVASQNPPYGPPPQYFESYTDQQSSDQSIGIPLLKMPNETKPFLGPRPEPSFGRLLAPHLILGSEQERHQQEMAKQKHAREFHRQQVENLEELEKQRFGENRLHINLKHQELKERKEEEAKARRIKQKNRVVMSRSESPTESESRRSRTPRKAVTPRKVVTPRKAVTPRDKSTAGEEEEDYEEEESTDVAETGEDIDETLEEESDPDKLYDGYAIKPGSFDNYLELDERLGPESDTNARIQYRTAMILKKQRQKRKKVDFSTNTTEYADMGTDADEAFESVRTAEAATSITKDTGVDPIQEAIVEYNRARQGTALPPDIYLGLRFGDGENQPTSDVAPDGKQVKPKGRSYLNVVDLDAAAVLKDLRAIRDEEKVQEDLSLRPTSETLRSARGHQQGQEFANLESSLREALQPGVPVRPFRQDAVTVSMFQQHGGPTGERVSVAVMPRDSVVDTRAGIIQRLRDMNSQALAIDQMSTKIEREFQSTHMMLDTLENMVEVEETQEGDRSPSPSGKVSTRSGPASSRSRSPGPKVSHRSPEATARSGSLSPGPKRSHRSPEATARSARSTARSARSRHGGSPDLVGMSGLSGISDIIGEMVQRGEIDLEDAGYTPKEAEEFARKVKLSVRSGRSPDRELLQKSLELLEKMGVKAKPGKEEDDDERKEEIRTWMKDKRSARQEDYLRKLAELREHEHKPFKPGHDTSFRGPANELKKDRKTAGKENMDRRLEDARSLIADIITDKPKLPKQVPLREISPKRSRVSQARMDYSPRRKTMTLSPTQSRRQASPKRQPVQHSPDRRETSPKRQTVTITTDMPTEYRPGVTQSSRRVAYDDLPANPVKRQGIMKPSRDYSPPEVAQGHPGVPRLQLIDSGEILHKSMETTGGEISAYAKAVEAMEVTKSDDMFISERFVPSPEPEPRNYKPKPFHQVVKVQRPEMTRKYRQSKVAPVVTEADIRDYHDDDQTTARSMNSSKELTMEEKQKIYGSKRLPAPSRIPVASPRTVKTYTERLQEMKSKPPAFTQPIMPRSHRPGGGSVRSSQVTSVSRRRTGPPHKPLSYVERLQKLSEGTHKPRAATGRVKTATFMRSHKPIHRPQTYAEQLQSLQPKPVKKIAPARGQPRMRPYADPYRTGAPDEGDSVISDWSMDDDVKRLLYEDDASSAMPGQSVDHPMSRMSGMDYPMSEGVSDYYDVIMDSNEYVESVDIDEINRIAYAASVSSGSVMSVIDWDAIDNLISDVK</sequence>
<dbReference type="PANTHER" id="PTHR14492">
    <property type="entry name" value="JBTS17"/>
    <property type="match status" value="1"/>
</dbReference>
<feature type="compositionally biased region" description="Basic and acidic residues" evidence="1">
    <location>
        <begin position="1799"/>
        <end position="1817"/>
    </location>
</feature>
<evidence type="ECO:0000313" key="3">
    <source>
        <dbReference type="Proteomes" id="UP000242188"/>
    </source>
</evidence>
<accession>A0A210PRJ1</accession>
<name>A0A210PRJ1_MIZYE</name>
<feature type="compositionally biased region" description="Acidic residues" evidence="1">
    <location>
        <begin position="2325"/>
        <end position="2355"/>
    </location>
</feature>
<feature type="compositionally biased region" description="Low complexity" evidence="1">
    <location>
        <begin position="1778"/>
        <end position="1787"/>
    </location>
</feature>
<feature type="region of interest" description="Disordered" evidence="1">
    <location>
        <begin position="3167"/>
        <end position="3208"/>
    </location>
</feature>
<feature type="region of interest" description="Disordered" evidence="1">
    <location>
        <begin position="1751"/>
        <end position="1920"/>
    </location>
</feature>
<feature type="region of interest" description="Disordered" evidence="1">
    <location>
        <begin position="2027"/>
        <end position="2055"/>
    </location>
</feature>
<dbReference type="EMBL" id="NEDP02005544">
    <property type="protein sequence ID" value="OWF39098.1"/>
    <property type="molecule type" value="Genomic_DNA"/>
</dbReference>
<feature type="compositionally biased region" description="Polar residues" evidence="1">
    <location>
        <begin position="1861"/>
        <end position="1892"/>
    </location>
</feature>
<evidence type="ECO:0000256" key="1">
    <source>
        <dbReference type="SAM" id="MobiDB-lite"/>
    </source>
</evidence>
<feature type="compositionally biased region" description="Polar residues" evidence="1">
    <location>
        <begin position="2924"/>
        <end position="2934"/>
    </location>
</feature>
<dbReference type="Pfam" id="PF15392">
    <property type="entry name" value="Joubert"/>
    <property type="match status" value="1"/>
</dbReference>
<organism evidence="2 3">
    <name type="scientific">Mizuhopecten yessoensis</name>
    <name type="common">Japanese scallop</name>
    <name type="synonym">Patinopecten yessoensis</name>
    <dbReference type="NCBI Taxonomy" id="6573"/>
    <lineage>
        <taxon>Eukaryota</taxon>
        <taxon>Metazoa</taxon>
        <taxon>Spiralia</taxon>
        <taxon>Lophotrochozoa</taxon>
        <taxon>Mollusca</taxon>
        <taxon>Bivalvia</taxon>
        <taxon>Autobranchia</taxon>
        <taxon>Pteriomorphia</taxon>
        <taxon>Pectinida</taxon>
        <taxon>Pectinoidea</taxon>
        <taxon>Pectinidae</taxon>
        <taxon>Mizuhopecten</taxon>
    </lineage>
</organism>
<proteinExistence type="predicted"/>
<feature type="compositionally biased region" description="Basic and acidic residues" evidence="1">
    <location>
        <begin position="2860"/>
        <end position="2881"/>
    </location>
</feature>
<evidence type="ECO:0000313" key="2">
    <source>
        <dbReference type="EMBL" id="OWF39098.1"/>
    </source>
</evidence>
<feature type="compositionally biased region" description="Basic and acidic residues" evidence="1">
    <location>
        <begin position="465"/>
        <end position="474"/>
    </location>
</feature>
<feature type="compositionally biased region" description="Polar residues" evidence="1">
    <location>
        <begin position="2954"/>
        <end position="2964"/>
    </location>
</feature>
<evidence type="ECO:0008006" key="4">
    <source>
        <dbReference type="Google" id="ProtNLM"/>
    </source>
</evidence>
<feature type="compositionally biased region" description="Low complexity" evidence="1">
    <location>
        <begin position="2709"/>
        <end position="2720"/>
    </location>
</feature>
<gene>
    <name evidence="2" type="ORF">KP79_PYT08114</name>
</gene>
<feature type="compositionally biased region" description="Low complexity" evidence="1">
    <location>
        <begin position="1599"/>
        <end position="1611"/>
    </location>
</feature>
<feature type="compositionally biased region" description="Basic and acidic residues" evidence="1">
    <location>
        <begin position="2262"/>
        <end position="2272"/>
    </location>
</feature>
<feature type="region of interest" description="Disordered" evidence="1">
    <location>
        <begin position="2835"/>
        <end position="3013"/>
    </location>
</feature>
<keyword evidence="3" id="KW-1185">Reference proteome</keyword>